<comment type="subcellular location">
    <subcellularLocation>
        <location evidence="2">Cytoplasm</location>
    </subcellularLocation>
</comment>
<comment type="similarity">
    <text evidence="2">Belongs to the gluconeogenesis factor family.</text>
</comment>
<keyword evidence="3" id="KW-1133">Transmembrane helix</keyword>
<keyword evidence="3" id="KW-0812">Transmembrane</keyword>
<feature type="transmembrane region" description="Helical" evidence="3">
    <location>
        <begin position="32"/>
        <end position="52"/>
    </location>
</feature>
<dbReference type="PANTHER" id="PTHR30135:SF3">
    <property type="entry name" value="GLUCONEOGENESIS FACTOR-RELATED"/>
    <property type="match status" value="1"/>
</dbReference>
<dbReference type="NCBIfam" id="TIGR01826">
    <property type="entry name" value="CofD_related"/>
    <property type="match status" value="1"/>
</dbReference>
<dbReference type="EMBL" id="DF967972">
    <property type="protein sequence ID" value="GAP14240.1"/>
    <property type="molecule type" value="Genomic_DNA"/>
</dbReference>
<dbReference type="Proteomes" id="UP000055060">
    <property type="component" value="Unassembled WGS sequence"/>
</dbReference>
<dbReference type="Pfam" id="PF01933">
    <property type="entry name" value="CofD"/>
    <property type="match status" value="1"/>
</dbReference>
<dbReference type="InterPro" id="IPR010119">
    <property type="entry name" value="Gluconeogen_factor"/>
</dbReference>
<feature type="transmembrane region" description="Helical" evidence="3">
    <location>
        <begin position="78"/>
        <end position="99"/>
    </location>
</feature>
<organism evidence="4">
    <name type="scientific">Longilinea arvoryzae</name>
    <dbReference type="NCBI Taxonomy" id="360412"/>
    <lineage>
        <taxon>Bacteria</taxon>
        <taxon>Bacillati</taxon>
        <taxon>Chloroflexota</taxon>
        <taxon>Anaerolineae</taxon>
        <taxon>Anaerolineales</taxon>
        <taxon>Anaerolineaceae</taxon>
        <taxon>Longilinea</taxon>
    </lineage>
</organism>
<evidence type="ECO:0000256" key="2">
    <source>
        <dbReference type="HAMAP-Rule" id="MF_00973"/>
    </source>
</evidence>
<dbReference type="AlphaFoldDB" id="A0A0S7BGG7"/>
<sequence length="448" mass="48990">MRRSQNSTKRSFLNRIGEWFQWLLPGLGVKRWLLVILIGTTLVGLGFAVSILDLYRNAPGTWWGPILRLLSLQRLDRAFRALIFGGFGLGTILFGIWGLNRALLKPFVRPGKTILETVTAYRKKERGPRIVVIGGGTGLSALLRGLKAYSSNLTAVVTVADDGGSSGELRKSLGILPPGDIRNCLIALSEDEALLSQVFQYRFANAGNLSGHSFGNLFISALTEITGSFEEAVAESGRVLAVQGQVLPATLHDVRLVADITVPLKNRDVHVKGESSIPKAAGQVRRVWLEPSNPLAFPPAIQAILNADLILVGPGSLYTSLLPNLLVPDLAAALRASRALKFYICNVATQPGETDGFTCGAHVHTIEKHMGGPVFDLILCNDRQEGNLPESIDWTRLEPELKEQYSVYQTDLVDVENPWRHDSLKLARTIMDLYNERTGPLAGRDDSL</sequence>
<dbReference type="OrthoDB" id="9783842at2"/>
<evidence type="ECO:0000313" key="4">
    <source>
        <dbReference type="EMBL" id="GAP14240.1"/>
    </source>
</evidence>
<keyword evidence="1 2" id="KW-0963">Cytoplasm</keyword>
<dbReference type="GO" id="GO:0005737">
    <property type="term" value="C:cytoplasm"/>
    <property type="evidence" value="ECO:0007669"/>
    <property type="project" value="UniProtKB-SubCell"/>
</dbReference>
<evidence type="ECO:0000313" key="5">
    <source>
        <dbReference type="Proteomes" id="UP000055060"/>
    </source>
</evidence>
<accession>A0A0S7BGG7</accession>
<keyword evidence="5" id="KW-1185">Reference proteome</keyword>
<dbReference type="STRING" id="360412.LARV_02006"/>
<name>A0A0S7BGG7_9CHLR</name>
<proteinExistence type="inferred from homology"/>
<dbReference type="InterPro" id="IPR002882">
    <property type="entry name" value="CofD"/>
</dbReference>
<reference evidence="4" key="1">
    <citation type="submission" date="2015-07" db="EMBL/GenBank/DDBJ databases">
        <title>Draft Genome Sequences of Anaerolinea thermolimosa IMO-1, Bellilinea caldifistulae GOMI-1, Leptolinea tardivitalis YMTK-2, Levilinea saccharolytica KIBI-1,Longilinea arvoryzae KOME-1, Previously Described as Members of the Anaerolineaceae (Chloroflexi).</title>
        <authorList>
            <person name="Sekiguchi Y."/>
            <person name="Ohashi A."/>
            <person name="Matsuura N."/>
            <person name="Tourlousse M.D."/>
        </authorList>
    </citation>
    <scope>NUCLEOTIDE SEQUENCE [LARGE SCALE GENOMIC DNA]</scope>
    <source>
        <strain evidence="4">KOME-1</strain>
    </source>
</reference>
<evidence type="ECO:0000256" key="3">
    <source>
        <dbReference type="SAM" id="Phobius"/>
    </source>
</evidence>
<dbReference type="CDD" id="cd07187">
    <property type="entry name" value="YvcK_like"/>
    <property type="match status" value="1"/>
</dbReference>
<dbReference type="InterPro" id="IPR038136">
    <property type="entry name" value="CofD-like_dom_sf"/>
</dbReference>
<gene>
    <name evidence="4" type="ORF">LARV_02006</name>
</gene>
<protein>
    <recommendedName>
        <fullName evidence="2">Putative gluconeogenesis factor</fullName>
    </recommendedName>
</protein>
<dbReference type="GO" id="GO:0043743">
    <property type="term" value="F:LPPG:FO 2-phospho-L-lactate transferase activity"/>
    <property type="evidence" value="ECO:0007669"/>
    <property type="project" value="InterPro"/>
</dbReference>
<dbReference type="RefSeq" id="WP_075073515.1">
    <property type="nucleotide sequence ID" value="NZ_DF967972.1"/>
</dbReference>
<dbReference type="Gene3D" id="3.40.50.10680">
    <property type="entry name" value="CofD-like domains"/>
    <property type="match status" value="1"/>
</dbReference>
<dbReference type="GO" id="GO:0008360">
    <property type="term" value="P:regulation of cell shape"/>
    <property type="evidence" value="ECO:0007669"/>
    <property type="project" value="UniProtKB-UniRule"/>
</dbReference>
<dbReference type="SUPFAM" id="SSF142338">
    <property type="entry name" value="CofD-like"/>
    <property type="match status" value="1"/>
</dbReference>
<keyword evidence="3" id="KW-0472">Membrane</keyword>
<dbReference type="HAMAP" id="MF_00973">
    <property type="entry name" value="Gluconeogen_factor"/>
    <property type="match status" value="1"/>
</dbReference>
<comment type="function">
    <text evidence="2">Required for morphogenesis under gluconeogenic growth conditions.</text>
</comment>
<dbReference type="PANTHER" id="PTHR30135">
    <property type="entry name" value="UNCHARACTERIZED PROTEIN YVCK-RELATED"/>
    <property type="match status" value="1"/>
</dbReference>
<evidence type="ECO:0000256" key="1">
    <source>
        <dbReference type="ARBA" id="ARBA00022490"/>
    </source>
</evidence>